<feature type="transmembrane region" description="Helical" evidence="1">
    <location>
        <begin position="297"/>
        <end position="314"/>
    </location>
</feature>
<feature type="transmembrane region" description="Helical" evidence="1">
    <location>
        <begin position="197"/>
        <end position="217"/>
    </location>
</feature>
<feature type="transmembrane region" description="Helical" evidence="1">
    <location>
        <begin position="113"/>
        <end position="137"/>
    </location>
</feature>
<organism evidence="2 3">
    <name type="scientific">Cyclocybe aegerita</name>
    <name type="common">Black poplar mushroom</name>
    <name type="synonym">Agrocybe aegerita</name>
    <dbReference type="NCBI Taxonomy" id="1973307"/>
    <lineage>
        <taxon>Eukaryota</taxon>
        <taxon>Fungi</taxon>
        <taxon>Dikarya</taxon>
        <taxon>Basidiomycota</taxon>
        <taxon>Agaricomycotina</taxon>
        <taxon>Agaricomycetes</taxon>
        <taxon>Agaricomycetidae</taxon>
        <taxon>Agaricales</taxon>
        <taxon>Agaricineae</taxon>
        <taxon>Bolbitiaceae</taxon>
        <taxon>Cyclocybe</taxon>
    </lineage>
</organism>
<accession>A0A8S0X610</accession>
<dbReference type="EMBL" id="CACVBS010000068">
    <property type="protein sequence ID" value="CAA7268312.1"/>
    <property type="molecule type" value="Genomic_DNA"/>
</dbReference>
<proteinExistence type="predicted"/>
<feature type="transmembrane region" description="Helical" evidence="1">
    <location>
        <begin position="320"/>
        <end position="340"/>
    </location>
</feature>
<evidence type="ECO:0000256" key="1">
    <source>
        <dbReference type="SAM" id="Phobius"/>
    </source>
</evidence>
<evidence type="ECO:0000313" key="2">
    <source>
        <dbReference type="EMBL" id="CAA7268312.1"/>
    </source>
</evidence>
<sequence length="348" mass="38041">MNAYARRSSPRPAVENQSFRTLLLASIFSNSVPCFPRPPRLNAQSLRRTQQALMALDSGKAMAPSTTDNQETISNADINSLNKDVERRGPQQVVSLWNYLQAEVDPKQSTVPLAMYCFMTGYVDVVSFSAIFVWCGFQTGNFAQLALAIARLFEGPPGFRDTTFHKADQQALCSLIAFNAGAFLGRIGDRIGAQKRIWLVAGTFIQALFTMASAIAFWQSGQPSIANERDAPAWTNLLTFVGIAFMSASLGVQGILGKRLNTQFGTTIVLTTVWVELMCDPLLFRIRQSVMSRDHRLIAAVALFVGAFIGRAILGELGTAATMGIGVGFRVFIMFSWLFVPGKPTSSS</sequence>
<dbReference type="Pfam" id="PF06912">
    <property type="entry name" value="DUF1275"/>
    <property type="match status" value="1"/>
</dbReference>
<dbReference type="Proteomes" id="UP000467700">
    <property type="component" value="Unassembled WGS sequence"/>
</dbReference>
<dbReference type="InterPro" id="IPR010699">
    <property type="entry name" value="DUF1275"/>
</dbReference>
<dbReference type="OrthoDB" id="5288586at2759"/>
<keyword evidence="1" id="KW-1133">Transmembrane helix</keyword>
<protein>
    <recommendedName>
        <fullName evidence="4">DUF1275 domain protein</fullName>
    </recommendedName>
</protein>
<keyword evidence="3" id="KW-1185">Reference proteome</keyword>
<comment type="caution">
    <text evidence="2">The sequence shown here is derived from an EMBL/GenBank/DDBJ whole genome shotgun (WGS) entry which is preliminary data.</text>
</comment>
<keyword evidence="1" id="KW-0472">Membrane</keyword>
<feature type="transmembrane region" description="Helical" evidence="1">
    <location>
        <begin position="237"/>
        <end position="256"/>
    </location>
</feature>
<name>A0A8S0X610_CYCAE</name>
<keyword evidence="1" id="KW-0812">Transmembrane</keyword>
<dbReference type="PANTHER" id="PTHR37488">
    <property type="entry name" value="DUF1275 DOMAIN-CONTAINING PROTEIN"/>
    <property type="match status" value="1"/>
</dbReference>
<dbReference type="PANTHER" id="PTHR37488:SF2">
    <property type="entry name" value="DUF1275 DOMAIN-CONTAINING PROTEIN"/>
    <property type="match status" value="1"/>
</dbReference>
<evidence type="ECO:0008006" key="4">
    <source>
        <dbReference type="Google" id="ProtNLM"/>
    </source>
</evidence>
<dbReference type="AlphaFoldDB" id="A0A8S0X610"/>
<gene>
    <name evidence="2" type="ORF">AAE3_LOCUS10793</name>
</gene>
<evidence type="ECO:0000313" key="3">
    <source>
        <dbReference type="Proteomes" id="UP000467700"/>
    </source>
</evidence>
<reference evidence="2 3" key="1">
    <citation type="submission" date="2020-01" db="EMBL/GenBank/DDBJ databases">
        <authorList>
            <person name="Gupta K D."/>
        </authorList>
    </citation>
    <scope>NUCLEOTIDE SEQUENCE [LARGE SCALE GENOMIC DNA]</scope>
</reference>